<keyword evidence="2" id="KW-0614">Plasmid</keyword>
<accession>A0A0H5PWJ9</accession>
<sequence>MSKEKSQVLADKSASGKTRNWALHKLHSGYISLAYEEVDVKKSERMKDCANWLSFYRKEDGSMKLHDARFCRVRLCPICQWRRSLKTFAQMSQVLDVAKSDGYQFIFLTLTMRNCSADELSDELTHILLSFNRLMKYKDVQKVVKGFYRGCEVTHNVRTEEYHPHIHAILAVRSTYFTGSYYLSQEKWTDFWKRALQVEYTPIVDVRRCRGGSKAIAEACKYAVKPSDILNFDDWDMTVETLRVLDKALEKRRFVGLGGILKEIHKSLHLDDMEEGDLVHVENEAQSEATEEEVVYFWNGYSQYER</sequence>
<dbReference type="InterPro" id="IPR000989">
    <property type="entry name" value="Rep"/>
</dbReference>
<name>A0A0H5PWJ9_9ZZZZ</name>
<organism evidence="2">
    <name type="scientific">uncultured prokaryote</name>
    <dbReference type="NCBI Taxonomy" id="198431"/>
    <lineage>
        <taxon>unclassified sequences</taxon>
        <taxon>environmental samples</taxon>
    </lineage>
</organism>
<proteinExistence type="predicted"/>
<dbReference type="Pfam" id="PF01446">
    <property type="entry name" value="Rep_1"/>
    <property type="match status" value="1"/>
</dbReference>
<dbReference type="GO" id="GO:0003677">
    <property type="term" value="F:DNA binding"/>
    <property type="evidence" value="ECO:0007669"/>
    <property type="project" value="InterPro"/>
</dbReference>
<dbReference type="GO" id="GO:0006260">
    <property type="term" value="P:DNA replication"/>
    <property type="evidence" value="ECO:0007669"/>
    <property type="project" value="UniProtKB-KW"/>
</dbReference>
<geneLocation type="plasmid" evidence="2">
    <name>pRGRH0114</name>
</geneLocation>
<evidence type="ECO:0000313" key="2">
    <source>
        <dbReference type="EMBL" id="CRY93953.1"/>
    </source>
</evidence>
<dbReference type="EMBL" id="LN852804">
    <property type="protein sequence ID" value="CRY93953.1"/>
    <property type="molecule type" value="Genomic_DNA"/>
</dbReference>
<reference evidence="2" key="2">
    <citation type="submission" date="2015-07" db="EMBL/GenBank/DDBJ databases">
        <title>Plasmids, circular viruses and viroids from rat gut.</title>
        <authorList>
            <person name="Jorgensen T.J."/>
            <person name="Hansen M.A."/>
            <person name="Xu Z."/>
            <person name="Tabak M.A."/>
            <person name="Sorensen S.J."/>
            <person name="Hansen L.H."/>
        </authorList>
    </citation>
    <scope>NUCLEOTIDE SEQUENCE</scope>
    <source>
        <plasmid evidence="2">pRGRH0114</plasmid>
    </source>
</reference>
<protein>
    <recommendedName>
        <fullName evidence="3">Replication protein</fullName>
    </recommendedName>
</protein>
<reference evidence="2" key="1">
    <citation type="submission" date="2015-06" db="EMBL/GenBank/DDBJ databases">
        <authorList>
            <person name="Joergensen T."/>
        </authorList>
    </citation>
    <scope>NUCLEOTIDE SEQUENCE</scope>
    <source>
        <plasmid evidence="2">pRGRH0114</plasmid>
    </source>
</reference>
<evidence type="ECO:0008006" key="3">
    <source>
        <dbReference type="Google" id="ProtNLM"/>
    </source>
</evidence>
<dbReference type="AlphaFoldDB" id="A0A0H5PWJ9"/>
<evidence type="ECO:0000256" key="1">
    <source>
        <dbReference type="ARBA" id="ARBA00022705"/>
    </source>
</evidence>
<keyword evidence="1" id="KW-0235">DNA replication</keyword>